<organism evidence="2 3">
    <name type="scientific">Azohydromonas lata</name>
    <dbReference type="NCBI Taxonomy" id="45677"/>
    <lineage>
        <taxon>Bacteria</taxon>
        <taxon>Pseudomonadati</taxon>
        <taxon>Pseudomonadota</taxon>
        <taxon>Betaproteobacteria</taxon>
        <taxon>Burkholderiales</taxon>
        <taxon>Sphaerotilaceae</taxon>
        <taxon>Azohydromonas</taxon>
    </lineage>
</organism>
<evidence type="ECO:0008006" key="4">
    <source>
        <dbReference type="Google" id="ProtNLM"/>
    </source>
</evidence>
<evidence type="ECO:0000313" key="3">
    <source>
        <dbReference type="Proteomes" id="UP001293718"/>
    </source>
</evidence>
<keyword evidence="1" id="KW-0812">Transmembrane</keyword>
<keyword evidence="3" id="KW-1185">Reference proteome</keyword>
<keyword evidence="1" id="KW-1133">Transmembrane helix</keyword>
<dbReference type="EMBL" id="JAXOJX010000026">
    <property type="protein sequence ID" value="MDZ5458152.1"/>
    <property type="molecule type" value="Genomic_DNA"/>
</dbReference>
<accession>A0ABU5IGN4</accession>
<gene>
    <name evidence="2" type="ORF">SM757_16375</name>
</gene>
<name>A0ABU5IGN4_9BURK</name>
<feature type="transmembrane region" description="Helical" evidence="1">
    <location>
        <begin position="44"/>
        <end position="64"/>
    </location>
</feature>
<dbReference type="Proteomes" id="UP001293718">
    <property type="component" value="Unassembled WGS sequence"/>
</dbReference>
<dbReference type="RefSeq" id="WP_322466305.1">
    <property type="nucleotide sequence ID" value="NZ_JAXOJX010000026.1"/>
</dbReference>
<feature type="transmembrane region" description="Helical" evidence="1">
    <location>
        <begin position="73"/>
        <end position="94"/>
    </location>
</feature>
<evidence type="ECO:0000313" key="2">
    <source>
        <dbReference type="EMBL" id="MDZ5458152.1"/>
    </source>
</evidence>
<sequence length="95" mass="9869">MKLLGVQLRKPSFNEVTASAVMAAGLWLLYVAALHASGGVFEPINAGATLLVIFWGCVCVRLGIHVGRGLPHLALNVGLGAALLGVYQALITLFG</sequence>
<comment type="caution">
    <text evidence="2">The sequence shown here is derived from an EMBL/GenBank/DDBJ whole genome shotgun (WGS) entry which is preliminary data.</text>
</comment>
<feature type="transmembrane region" description="Helical" evidence="1">
    <location>
        <begin position="12"/>
        <end position="32"/>
    </location>
</feature>
<proteinExistence type="predicted"/>
<reference evidence="2 3" key="1">
    <citation type="submission" date="2023-11" db="EMBL/GenBank/DDBJ databases">
        <title>Draft genome of Azohydromonas lata strain H1 (DSM1123), a polyhydroxyalkanoate producer.</title>
        <authorList>
            <person name="Traversa D."/>
            <person name="D'Addabbo P."/>
            <person name="Pazzani C."/>
            <person name="Manzari C."/>
            <person name="Chiara M."/>
            <person name="Scrascia M."/>
        </authorList>
    </citation>
    <scope>NUCLEOTIDE SEQUENCE [LARGE SCALE GENOMIC DNA]</scope>
    <source>
        <strain evidence="2 3">H1</strain>
    </source>
</reference>
<evidence type="ECO:0000256" key="1">
    <source>
        <dbReference type="SAM" id="Phobius"/>
    </source>
</evidence>
<keyword evidence="1" id="KW-0472">Membrane</keyword>
<protein>
    <recommendedName>
        <fullName evidence="4">Cyd operon protein YbgE</fullName>
    </recommendedName>
</protein>